<dbReference type="AlphaFoldDB" id="A0A9D4A8J7"/>
<evidence type="ECO:0000313" key="2">
    <source>
        <dbReference type="EMBL" id="KAH1098493.1"/>
    </source>
</evidence>
<dbReference type="EMBL" id="JAIQCV010000005">
    <property type="protein sequence ID" value="KAH1098493.1"/>
    <property type="molecule type" value="Genomic_DNA"/>
</dbReference>
<comment type="caution">
    <text evidence="2">The sequence shown here is derived from an EMBL/GenBank/DDBJ whole genome shotgun (WGS) entry which is preliminary data.</text>
</comment>
<proteinExistence type="predicted"/>
<reference evidence="2 3" key="1">
    <citation type="journal article" date="2021" name="Plant Biotechnol. J.">
        <title>Multi-omics assisted identification of the key and species-specific regulatory components of drought-tolerant mechanisms in Gossypium stocksii.</title>
        <authorList>
            <person name="Yu D."/>
            <person name="Ke L."/>
            <person name="Zhang D."/>
            <person name="Wu Y."/>
            <person name="Sun Y."/>
            <person name="Mei J."/>
            <person name="Sun J."/>
            <person name="Sun Y."/>
        </authorList>
    </citation>
    <scope>NUCLEOTIDE SEQUENCE [LARGE SCALE GENOMIC DNA]</scope>
    <source>
        <strain evidence="3">cv. E1</strain>
        <tissue evidence="2">Leaf</tissue>
    </source>
</reference>
<accession>A0A9D4A8J7</accession>
<feature type="region of interest" description="Disordered" evidence="1">
    <location>
        <begin position="30"/>
        <end position="66"/>
    </location>
</feature>
<sequence>MSSPQWYSSFRKPYLLGSQSTVVLSHMQGHGAYKPATDPDPVLKLEPEPNQSHSHSDSHSYHPDLAGIDYFQNSSGGGYEFDIFGSYPPQYSIPNPFQLHHGTPSGSSSSMPFEPHDFSSMFSTRGEQNSIRLEKIEKKFKFRVKRIELFELIELFE</sequence>
<keyword evidence="3" id="KW-1185">Reference proteome</keyword>
<organism evidence="2 3">
    <name type="scientific">Gossypium stocksii</name>
    <dbReference type="NCBI Taxonomy" id="47602"/>
    <lineage>
        <taxon>Eukaryota</taxon>
        <taxon>Viridiplantae</taxon>
        <taxon>Streptophyta</taxon>
        <taxon>Embryophyta</taxon>
        <taxon>Tracheophyta</taxon>
        <taxon>Spermatophyta</taxon>
        <taxon>Magnoliopsida</taxon>
        <taxon>eudicotyledons</taxon>
        <taxon>Gunneridae</taxon>
        <taxon>Pentapetalae</taxon>
        <taxon>rosids</taxon>
        <taxon>malvids</taxon>
        <taxon>Malvales</taxon>
        <taxon>Malvaceae</taxon>
        <taxon>Malvoideae</taxon>
        <taxon>Gossypium</taxon>
    </lineage>
</organism>
<evidence type="ECO:0000256" key="1">
    <source>
        <dbReference type="SAM" id="MobiDB-lite"/>
    </source>
</evidence>
<evidence type="ECO:0000313" key="3">
    <source>
        <dbReference type="Proteomes" id="UP000828251"/>
    </source>
</evidence>
<gene>
    <name evidence="2" type="ORF">J1N35_015414</name>
</gene>
<protein>
    <submittedName>
        <fullName evidence="2">Uncharacterized protein</fullName>
    </submittedName>
</protein>
<dbReference type="Proteomes" id="UP000828251">
    <property type="component" value="Unassembled WGS sequence"/>
</dbReference>
<name>A0A9D4A8J7_9ROSI</name>